<dbReference type="NCBIfam" id="TIGR01128">
    <property type="entry name" value="holA"/>
    <property type="match status" value="1"/>
</dbReference>
<comment type="caution">
    <text evidence="11">The sequence shown here is derived from an EMBL/GenBank/DDBJ whole genome shotgun (WGS) entry which is preliminary data.</text>
</comment>
<dbReference type="AlphaFoldDB" id="U2UVM8"/>
<accession>U2UVM8</accession>
<keyword evidence="12" id="KW-1185">Reference proteome</keyword>
<evidence type="ECO:0000259" key="10">
    <source>
        <dbReference type="Pfam" id="PF21694"/>
    </source>
</evidence>
<evidence type="ECO:0000256" key="2">
    <source>
        <dbReference type="ARBA" id="ARBA00017703"/>
    </source>
</evidence>
<dbReference type="Proteomes" id="UP000016638">
    <property type="component" value="Unassembled WGS sequence"/>
</dbReference>
<evidence type="ECO:0000256" key="7">
    <source>
        <dbReference type="ARBA" id="ARBA00034754"/>
    </source>
</evidence>
<dbReference type="InterPro" id="IPR010372">
    <property type="entry name" value="DNA_pol3_delta_N"/>
</dbReference>
<dbReference type="PANTHER" id="PTHR34388:SF1">
    <property type="entry name" value="DNA POLYMERASE III SUBUNIT DELTA"/>
    <property type="match status" value="1"/>
</dbReference>
<sequence>MAQLTLLPAYLIVGEDELKSRTALTRLKGRLDEGLAAFNLDEHAASGTLEAQAVLISLNTLPVGDGFRLVVIERAERLSKSVSEALVAYLKNPNEGCVLCLVASKLAKNTRLYKAVAAVGRQAIIDCTPKRRWELAPLVQSLARAHGMRMGEAAAGELVGRVGESTTLLDTQVRSLAALKGDAGEITLEDVRAHVARVAEVKPWDFLDALSQRDLPRALELYGLMDNPSEVALTSLVEGRLRELICARSLDRRGEGGSLATALGRAPWMVKHHLGWSRRFGAGELEQALAACAACERRLKGGLDQKTAFLELMAVVCA</sequence>
<feature type="domain" description="DNA polymerase III delta subunit-like C-terminal" evidence="10">
    <location>
        <begin position="205"/>
        <end position="314"/>
    </location>
</feature>
<evidence type="ECO:0000259" key="9">
    <source>
        <dbReference type="Pfam" id="PF06144"/>
    </source>
</evidence>
<dbReference type="SUPFAM" id="SSF48019">
    <property type="entry name" value="post-AAA+ oligomerization domain-like"/>
    <property type="match status" value="1"/>
</dbReference>
<keyword evidence="3 11" id="KW-0808">Transferase</keyword>
<evidence type="ECO:0000313" key="12">
    <source>
        <dbReference type="Proteomes" id="UP000016638"/>
    </source>
</evidence>
<dbReference type="PATRIC" id="fig|1125712.3.peg.1749"/>
<evidence type="ECO:0000256" key="4">
    <source>
        <dbReference type="ARBA" id="ARBA00022695"/>
    </source>
</evidence>
<dbReference type="GO" id="GO:0009360">
    <property type="term" value="C:DNA polymerase III complex"/>
    <property type="evidence" value="ECO:0007669"/>
    <property type="project" value="InterPro"/>
</dbReference>
<proteinExistence type="inferred from homology"/>
<dbReference type="EC" id="2.7.7.7" evidence="1"/>
<dbReference type="Gene3D" id="1.20.272.10">
    <property type="match status" value="1"/>
</dbReference>
<keyword evidence="6" id="KW-0239">DNA-directed DNA polymerase</keyword>
<evidence type="ECO:0000256" key="1">
    <source>
        <dbReference type="ARBA" id="ARBA00012417"/>
    </source>
</evidence>
<dbReference type="Pfam" id="PF06144">
    <property type="entry name" value="DNA_pol3_delta"/>
    <property type="match status" value="1"/>
</dbReference>
<protein>
    <recommendedName>
        <fullName evidence="2">DNA polymerase III subunit delta</fullName>
        <ecNumber evidence="1">2.7.7.7</ecNumber>
    </recommendedName>
</protein>
<dbReference type="PANTHER" id="PTHR34388">
    <property type="entry name" value="DNA POLYMERASE III SUBUNIT DELTA"/>
    <property type="match status" value="1"/>
</dbReference>
<gene>
    <name evidence="11" type="primary">holA</name>
    <name evidence="11" type="ORF">HMPREF1316_1764</name>
</gene>
<dbReference type="GO" id="GO:0006261">
    <property type="term" value="P:DNA-templated DNA replication"/>
    <property type="evidence" value="ECO:0007669"/>
    <property type="project" value="TreeGrafter"/>
</dbReference>
<feature type="domain" description="DNA polymerase III delta N-terminal" evidence="9">
    <location>
        <begin position="10"/>
        <end position="117"/>
    </location>
</feature>
<dbReference type="STRING" id="1125712.HMPREF1316_1764"/>
<keyword evidence="5" id="KW-0235">DNA replication</keyword>
<dbReference type="InterPro" id="IPR008921">
    <property type="entry name" value="DNA_pol3_clamp-load_cplx_C"/>
</dbReference>
<dbReference type="EMBL" id="AWEZ01000060">
    <property type="protein sequence ID" value="ERL07172.1"/>
    <property type="molecule type" value="Genomic_DNA"/>
</dbReference>
<name>U2UVM8_9ACTN</name>
<dbReference type="Gene3D" id="1.10.8.60">
    <property type="match status" value="1"/>
</dbReference>
<evidence type="ECO:0000256" key="8">
    <source>
        <dbReference type="ARBA" id="ARBA00049244"/>
    </source>
</evidence>
<dbReference type="Pfam" id="PF21694">
    <property type="entry name" value="DNA_pol3_delta_C"/>
    <property type="match status" value="1"/>
</dbReference>
<evidence type="ECO:0000256" key="6">
    <source>
        <dbReference type="ARBA" id="ARBA00022932"/>
    </source>
</evidence>
<evidence type="ECO:0000313" key="11">
    <source>
        <dbReference type="EMBL" id="ERL07172.1"/>
    </source>
</evidence>
<reference evidence="11 12" key="1">
    <citation type="submission" date="2013-08" db="EMBL/GenBank/DDBJ databases">
        <authorList>
            <person name="Durkin A.S."/>
            <person name="Haft D.R."/>
            <person name="McCorrison J."/>
            <person name="Torralba M."/>
            <person name="Gillis M."/>
            <person name="Haft D.H."/>
            <person name="Methe B."/>
            <person name="Sutton G."/>
            <person name="Nelson K.E."/>
        </authorList>
    </citation>
    <scope>NUCLEOTIDE SEQUENCE [LARGE SCALE GENOMIC DNA]</scope>
    <source>
        <strain evidence="11 12">F0195</strain>
    </source>
</reference>
<dbReference type="GO" id="GO:0003887">
    <property type="term" value="F:DNA-directed DNA polymerase activity"/>
    <property type="evidence" value="ECO:0007669"/>
    <property type="project" value="UniProtKB-KW"/>
</dbReference>
<dbReference type="Gene3D" id="3.40.50.300">
    <property type="entry name" value="P-loop containing nucleotide triphosphate hydrolases"/>
    <property type="match status" value="1"/>
</dbReference>
<dbReference type="InterPro" id="IPR005790">
    <property type="entry name" value="DNA_polIII_delta"/>
</dbReference>
<comment type="catalytic activity">
    <reaction evidence="8">
        <text>DNA(n) + a 2'-deoxyribonucleoside 5'-triphosphate = DNA(n+1) + diphosphate</text>
        <dbReference type="Rhea" id="RHEA:22508"/>
        <dbReference type="Rhea" id="RHEA-COMP:17339"/>
        <dbReference type="Rhea" id="RHEA-COMP:17340"/>
        <dbReference type="ChEBI" id="CHEBI:33019"/>
        <dbReference type="ChEBI" id="CHEBI:61560"/>
        <dbReference type="ChEBI" id="CHEBI:173112"/>
        <dbReference type="EC" id="2.7.7.7"/>
    </reaction>
</comment>
<evidence type="ECO:0000256" key="5">
    <source>
        <dbReference type="ARBA" id="ARBA00022705"/>
    </source>
</evidence>
<comment type="similarity">
    <text evidence="7">Belongs to the DNA polymerase HolA subunit family.</text>
</comment>
<dbReference type="eggNOG" id="COG1466">
    <property type="taxonomic scope" value="Bacteria"/>
</dbReference>
<dbReference type="OrthoDB" id="5243879at2"/>
<keyword evidence="4 11" id="KW-0548">Nucleotidyltransferase</keyword>
<evidence type="ECO:0000256" key="3">
    <source>
        <dbReference type="ARBA" id="ARBA00022679"/>
    </source>
</evidence>
<organism evidence="11 12">
    <name type="scientific">Olsenella profusa F0195</name>
    <dbReference type="NCBI Taxonomy" id="1125712"/>
    <lineage>
        <taxon>Bacteria</taxon>
        <taxon>Bacillati</taxon>
        <taxon>Actinomycetota</taxon>
        <taxon>Coriobacteriia</taxon>
        <taxon>Coriobacteriales</taxon>
        <taxon>Atopobiaceae</taxon>
        <taxon>Olsenella</taxon>
    </lineage>
</organism>
<dbReference type="GO" id="GO:0003677">
    <property type="term" value="F:DNA binding"/>
    <property type="evidence" value="ECO:0007669"/>
    <property type="project" value="InterPro"/>
</dbReference>
<dbReference type="InterPro" id="IPR027417">
    <property type="entry name" value="P-loop_NTPase"/>
</dbReference>
<dbReference type="SUPFAM" id="SSF52540">
    <property type="entry name" value="P-loop containing nucleoside triphosphate hydrolases"/>
    <property type="match status" value="1"/>
</dbReference>
<dbReference type="InterPro" id="IPR048466">
    <property type="entry name" value="DNA_pol3_delta-like_C"/>
</dbReference>
<dbReference type="RefSeq" id="WP_021726583.1">
    <property type="nucleotide sequence ID" value="NZ_AWEZ01000060.1"/>
</dbReference>